<evidence type="ECO:0000256" key="5">
    <source>
        <dbReference type="SAM" id="MobiDB-lite"/>
    </source>
</evidence>
<feature type="compositionally biased region" description="Low complexity" evidence="5">
    <location>
        <begin position="372"/>
        <end position="381"/>
    </location>
</feature>
<dbReference type="PANTHER" id="PTHR43289">
    <property type="entry name" value="MITOGEN-ACTIVATED PROTEIN KINASE KINASE KINASE 20-RELATED"/>
    <property type="match status" value="1"/>
</dbReference>
<evidence type="ECO:0000256" key="3">
    <source>
        <dbReference type="ARBA" id="ARBA00022777"/>
    </source>
</evidence>
<dbReference type="InterPro" id="IPR000719">
    <property type="entry name" value="Prot_kinase_dom"/>
</dbReference>
<dbReference type="PROSITE" id="PS50011">
    <property type="entry name" value="PROTEIN_KINASE_DOM"/>
    <property type="match status" value="1"/>
</dbReference>
<keyword evidence="4" id="KW-0067">ATP-binding</keyword>
<dbReference type="STRING" id="633440.SAMN05421869_120169"/>
<dbReference type="InterPro" id="IPR011009">
    <property type="entry name" value="Kinase-like_dom_sf"/>
</dbReference>
<dbReference type="EMBL" id="FNDJ01000020">
    <property type="protein sequence ID" value="SDK95466.1"/>
    <property type="molecule type" value="Genomic_DNA"/>
</dbReference>
<keyword evidence="6" id="KW-1133">Transmembrane helix</keyword>
<dbReference type="SUPFAM" id="SSF56112">
    <property type="entry name" value="Protein kinase-like (PK-like)"/>
    <property type="match status" value="1"/>
</dbReference>
<dbReference type="Pfam" id="PF00069">
    <property type="entry name" value="Pkinase"/>
    <property type="match status" value="1"/>
</dbReference>
<organism evidence="8 9">
    <name type="scientific">Nonomuraea jiangxiensis</name>
    <dbReference type="NCBI Taxonomy" id="633440"/>
    <lineage>
        <taxon>Bacteria</taxon>
        <taxon>Bacillati</taxon>
        <taxon>Actinomycetota</taxon>
        <taxon>Actinomycetes</taxon>
        <taxon>Streptosporangiales</taxon>
        <taxon>Streptosporangiaceae</taxon>
        <taxon>Nonomuraea</taxon>
    </lineage>
</organism>
<keyword evidence="9" id="KW-1185">Reference proteome</keyword>
<dbReference type="GO" id="GO:0004674">
    <property type="term" value="F:protein serine/threonine kinase activity"/>
    <property type="evidence" value="ECO:0007669"/>
    <property type="project" value="UniProtKB-KW"/>
</dbReference>
<feature type="region of interest" description="Disordered" evidence="5">
    <location>
        <begin position="344"/>
        <end position="384"/>
    </location>
</feature>
<accession>A0A1G9G4A0</accession>
<evidence type="ECO:0000313" key="9">
    <source>
        <dbReference type="Proteomes" id="UP000199202"/>
    </source>
</evidence>
<proteinExistence type="predicted"/>
<dbReference type="PANTHER" id="PTHR43289:SF34">
    <property type="entry name" value="SERINE_THREONINE-PROTEIN KINASE YBDM-RELATED"/>
    <property type="match status" value="1"/>
</dbReference>
<keyword evidence="6" id="KW-0812">Transmembrane</keyword>
<gene>
    <name evidence="8" type="ORF">SAMN05421869_120169</name>
</gene>
<feature type="transmembrane region" description="Helical" evidence="6">
    <location>
        <begin position="318"/>
        <end position="340"/>
    </location>
</feature>
<reference evidence="8 9" key="1">
    <citation type="submission" date="2016-10" db="EMBL/GenBank/DDBJ databases">
        <authorList>
            <person name="de Groot N.N."/>
        </authorList>
    </citation>
    <scope>NUCLEOTIDE SEQUENCE [LARGE SCALE GENOMIC DNA]</scope>
    <source>
        <strain evidence="8 9">CGMCC 4.6533</strain>
    </source>
</reference>
<evidence type="ECO:0000256" key="1">
    <source>
        <dbReference type="ARBA" id="ARBA00022679"/>
    </source>
</evidence>
<feature type="domain" description="Protein kinase" evidence="7">
    <location>
        <begin position="36"/>
        <end position="289"/>
    </location>
</feature>
<dbReference type="SUPFAM" id="SSF50993">
    <property type="entry name" value="Peptidase/esterase 'gauge' domain"/>
    <property type="match status" value="1"/>
</dbReference>
<evidence type="ECO:0000256" key="6">
    <source>
        <dbReference type="SAM" id="Phobius"/>
    </source>
</evidence>
<keyword evidence="6" id="KW-0472">Membrane</keyword>
<feature type="compositionally biased region" description="Low complexity" evidence="5">
    <location>
        <begin position="344"/>
        <end position="364"/>
    </location>
</feature>
<dbReference type="PROSITE" id="PS00108">
    <property type="entry name" value="PROTEIN_KINASE_ST"/>
    <property type="match status" value="1"/>
</dbReference>
<evidence type="ECO:0000256" key="2">
    <source>
        <dbReference type="ARBA" id="ARBA00022741"/>
    </source>
</evidence>
<evidence type="ECO:0000313" key="8">
    <source>
        <dbReference type="EMBL" id="SDK95466.1"/>
    </source>
</evidence>
<keyword evidence="3 8" id="KW-0418">Kinase</keyword>
<dbReference type="Gene3D" id="1.10.510.10">
    <property type="entry name" value="Transferase(Phosphotransferase) domain 1"/>
    <property type="match status" value="1"/>
</dbReference>
<keyword evidence="8" id="KW-0723">Serine/threonine-protein kinase</keyword>
<sequence length="679" mass="72659">MEYQSVSFVDPLPEARISPMTPSPLTSGDPQRLGDLELLGRLGAGGQGVVYLATDSTGARVAVKWLRQDQSDDAANLGRFLREAEVAQRVAPFCTAAVLGTGVEQERPYIVSEFVEGLSLQQAVQQDGPRTGAALDRLAIGTATALAAIHQAEIVHRDFKPANVILAADGPRVIDFGIARALSATSTFSNTPIGTPAYMSPEQINGAAVGPASDLFSWAGTMVFASCGRPPFGDGPPQPLINRVFTAQPDLGRLDGPLRDVVRRCLAKDPAARPTAEQVIRLLLGHPVPDANLLVRGAEQAAVSGRPTLEPRRNRRPLAIGLAAAAALVLAAAVTVPTMLRNDPAATGSTTAPATGTTSGQPETSTPPPTAPATLTRTTLPGGSIRLYERPADRVTLTAYEVYDKKLKDDIDYARQSLHGSFERYPENWESLVSPDGRYLAGRAQEYTSDDYDSVLFTDRQAGSTFRVKTVKEPLISTIRSWSKDGSKLLLNIDRKTRGEDGKDEWVSLGFAVVDVPRAEVSVVNVADDSVRGSDFGWDGHDDGVVIGYGDDAGLRFFDLSGKATHQVAGVGPLASGTTELFSPSGKLFVTECPTGGDGETCVWATDTGKKVREFSSDCDKVLGWYDESHLFCWEQDNNATHNEVRVVAFDGKLTRKLLETSNKLDFTPYFTVTPAGGS</sequence>
<dbReference type="CDD" id="cd14014">
    <property type="entry name" value="STKc_PknB_like"/>
    <property type="match status" value="1"/>
</dbReference>
<dbReference type="Gene3D" id="3.30.200.20">
    <property type="entry name" value="Phosphorylase Kinase, domain 1"/>
    <property type="match status" value="1"/>
</dbReference>
<protein>
    <submittedName>
        <fullName evidence="8">Serine/threonine protein kinase</fullName>
    </submittedName>
</protein>
<keyword evidence="2" id="KW-0547">Nucleotide-binding</keyword>
<name>A0A1G9G4A0_9ACTN</name>
<evidence type="ECO:0000256" key="4">
    <source>
        <dbReference type="ARBA" id="ARBA00022840"/>
    </source>
</evidence>
<dbReference type="InterPro" id="IPR008271">
    <property type="entry name" value="Ser/Thr_kinase_AS"/>
</dbReference>
<dbReference type="Proteomes" id="UP000199202">
    <property type="component" value="Unassembled WGS sequence"/>
</dbReference>
<dbReference type="AlphaFoldDB" id="A0A1G9G4A0"/>
<dbReference type="GO" id="GO:0005524">
    <property type="term" value="F:ATP binding"/>
    <property type="evidence" value="ECO:0007669"/>
    <property type="project" value="UniProtKB-KW"/>
</dbReference>
<evidence type="ECO:0000259" key="7">
    <source>
        <dbReference type="PROSITE" id="PS50011"/>
    </source>
</evidence>
<keyword evidence="1" id="KW-0808">Transferase</keyword>